<feature type="compositionally biased region" description="Basic and acidic residues" evidence="1">
    <location>
        <begin position="965"/>
        <end position="974"/>
    </location>
</feature>
<feature type="region of interest" description="Disordered" evidence="1">
    <location>
        <begin position="1"/>
        <end position="352"/>
    </location>
</feature>
<feature type="compositionally biased region" description="Pro residues" evidence="1">
    <location>
        <begin position="858"/>
        <end position="869"/>
    </location>
</feature>
<feature type="compositionally biased region" description="Low complexity" evidence="1">
    <location>
        <begin position="987"/>
        <end position="1019"/>
    </location>
</feature>
<keyword evidence="3" id="KW-1185">Reference proteome</keyword>
<feature type="compositionally biased region" description="Pro residues" evidence="1">
    <location>
        <begin position="1"/>
        <end position="10"/>
    </location>
</feature>
<sequence>MSMPTVPPRPARTQNQAAGPTASMDVPRVPPRPARRPDRSASPNRNTFARSPLNDPSFVHKASHGPNGLGSKRELGDSPPRRPPSVTLPSIGQEGQEYASLLHLTTGGSGDHDHDHDREKDAVAAAAPGDKMAYADDDADADSVVGKPEQTKNVAGDLPLYAPTASMPKSMAKSRIATVTRTDSSQAEAAGVGKGAAYDGADDSSSAAGGAGNKAPRPPSSTSGGGGAASASGFGLGLDATRSSSSLGTRPQSIYKEDEEHGIPEIGIQVPMYPNAGDVQAPTPAPGQAGPFQTSSGSVSGGGVSGAGAGGLGSGDASAPVPQRPRHQRTKSGREIFTVPPGSYGLHGHGVEPRHPLEKKWYEKHPEALEGEYGPGIQENRKDYHLSSDDLNKLVRETARNGVGMGSGVNAMSTPDEMIGYMAHEEFASRMASPRPPSVAKGRSGSSQTHAESPLRKASFPINELKKKTSTTSEAGAVESEAEEDVIHIDAPQKSVDWAPSVPGDEHEDRETPILAEDEVAKHPEAEYLQPAVSPEPEGRRSSMYTTEELDALRPKSSSSRPTTRPTSRNNSLHSPPAGMSRFQSSEDHHEPLEHVKEYEPLFPEEDEDDEDDEAGQKHRGADGGKGGSGRKGEDGKVPRPALPARHYFPSKDVWEDTPNSLQLQTVVDHLPSPTDEKKAAAAFEGAGAGAFETPEQEQSRKRAMPGAKAASDKQLRPAGEDEDEDGDGGHADFLSAHQASRQGAWHNRHLRRVLDEEGGAGGRRPGMQQRFPSQDIWEDTPDHHQLVTVVRSPPSVEEQKEQQQLKEQQQKEVAEDQRQAEAAMATATAATAKPSVPPRPPRKQPSGDAGPDKKAPPSVPERPKPSVPARPGAAARAPTKRSSAAAAADEEAAAPAPKPKPAAPARPPPGGKIAALQAGFMKDLNSRLQLGQQGVRMPGASEKGEARGGGKESEREDEQDEEEEKRPLGDARKGRARGPARRRRPGAAASSGSRSPGPAAGAATATVAPKGAPAAADGQSRSALRLSFAPVWTALEIGEDGGVGHGAEKKKAPAPAPAEAEAEDLATPKAEVPLASAMGGSAVAEPAAEAEAPVEVDEEEVSEEDGEALRKGAGAAKDEAVQTGRKDVAIGAGVGAGEGMGTGMEVGVGEKLTAFVGGKAPDEGDVVVRGKEGGA</sequence>
<dbReference type="EMBL" id="MU001679">
    <property type="protein sequence ID" value="KAF2457789.1"/>
    <property type="molecule type" value="Genomic_DNA"/>
</dbReference>
<feature type="compositionally biased region" description="Basic residues" evidence="1">
    <location>
        <begin position="975"/>
        <end position="986"/>
    </location>
</feature>
<feature type="region of interest" description="Disordered" evidence="1">
    <location>
        <begin position="1039"/>
        <end position="1123"/>
    </location>
</feature>
<feature type="compositionally biased region" description="Basic and acidic residues" evidence="1">
    <location>
        <begin position="71"/>
        <end position="80"/>
    </location>
</feature>
<feature type="compositionally biased region" description="Gly residues" evidence="1">
    <location>
        <begin position="299"/>
        <end position="314"/>
    </location>
</feature>
<evidence type="ECO:0000313" key="2">
    <source>
        <dbReference type="EMBL" id="KAF2457789.1"/>
    </source>
</evidence>
<feature type="compositionally biased region" description="Basic and acidic residues" evidence="1">
    <location>
        <begin position="110"/>
        <end position="122"/>
    </location>
</feature>
<reference evidence="2" key="1">
    <citation type="journal article" date="2020" name="Stud. Mycol.">
        <title>101 Dothideomycetes genomes: a test case for predicting lifestyles and emergence of pathogens.</title>
        <authorList>
            <person name="Haridas S."/>
            <person name="Albert R."/>
            <person name="Binder M."/>
            <person name="Bloem J."/>
            <person name="Labutti K."/>
            <person name="Salamov A."/>
            <person name="Andreopoulos B."/>
            <person name="Baker S."/>
            <person name="Barry K."/>
            <person name="Bills G."/>
            <person name="Bluhm B."/>
            <person name="Cannon C."/>
            <person name="Castanera R."/>
            <person name="Culley D."/>
            <person name="Daum C."/>
            <person name="Ezra D."/>
            <person name="Gonzalez J."/>
            <person name="Henrissat B."/>
            <person name="Kuo A."/>
            <person name="Liang C."/>
            <person name="Lipzen A."/>
            <person name="Lutzoni F."/>
            <person name="Magnuson J."/>
            <person name="Mondo S."/>
            <person name="Nolan M."/>
            <person name="Ohm R."/>
            <person name="Pangilinan J."/>
            <person name="Park H.-J."/>
            <person name="Ramirez L."/>
            <person name="Alfaro M."/>
            <person name="Sun H."/>
            <person name="Tritt A."/>
            <person name="Yoshinaga Y."/>
            <person name="Zwiers L.-H."/>
            <person name="Turgeon B."/>
            <person name="Goodwin S."/>
            <person name="Spatafora J."/>
            <person name="Crous P."/>
            <person name="Grigoriev I."/>
        </authorList>
    </citation>
    <scope>NUCLEOTIDE SEQUENCE</scope>
    <source>
        <strain evidence="2">ATCC 16933</strain>
    </source>
</reference>
<feature type="region of interest" description="Disordered" evidence="1">
    <location>
        <begin position="429"/>
        <end position="1022"/>
    </location>
</feature>
<evidence type="ECO:0000256" key="1">
    <source>
        <dbReference type="SAM" id="MobiDB-lite"/>
    </source>
</evidence>
<protein>
    <submittedName>
        <fullName evidence="2">Altered inheritance of mitochondria protein 21</fullName>
    </submittedName>
</protein>
<feature type="compositionally biased region" description="Acidic residues" evidence="1">
    <location>
        <begin position="603"/>
        <end position="614"/>
    </location>
</feature>
<accession>A0A6A6P1L9</accession>
<feature type="compositionally biased region" description="Basic and acidic residues" evidence="1">
    <location>
        <begin position="798"/>
        <end position="820"/>
    </location>
</feature>
<dbReference type="InterPro" id="IPR021582">
    <property type="entry name" value="Aim21"/>
</dbReference>
<dbReference type="Proteomes" id="UP000799766">
    <property type="component" value="Unassembled WGS sequence"/>
</dbReference>
<feature type="compositionally biased region" description="Basic and acidic residues" evidence="1">
    <location>
        <begin position="943"/>
        <end position="955"/>
    </location>
</feature>
<feature type="compositionally biased region" description="Pro residues" evidence="1">
    <location>
        <begin position="897"/>
        <end position="911"/>
    </location>
</feature>
<feature type="compositionally biased region" description="Low complexity" evidence="1">
    <location>
        <begin position="1081"/>
        <end position="1092"/>
    </location>
</feature>
<gene>
    <name evidence="2" type="ORF">BDY21DRAFT_363406</name>
</gene>
<feature type="compositionally biased region" description="Low complexity" evidence="1">
    <location>
        <begin position="280"/>
        <end position="298"/>
    </location>
</feature>
<feature type="compositionally biased region" description="Low complexity" evidence="1">
    <location>
        <begin position="870"/>
        <end position="888"/>
    </location>
</feature>
<feature type="compositionally biased region" description="Polar residues" evidence="1">
    <location>
        <begin position="241"/>
        <end position="252"/>
    </location>
</feature>
<feature type="compositionally biased region" description="Low complexity" evidence="1">
    <location>
        <begin position="681"/>
        <end position="693"/>
    </location>
</feature>
<proteinExistence type="predicted"/>
<evidence type="ECO:0000313" key="3">
    <source>
        <dbReference type="Proteomes" id="UP000799766"/>
    </source>
</evidence>
<organism evidence="2 3">
    <name type="scientific">Lineolata rhizophorae</name>
    <dbReference type="NCBI Taxonomy" id="578093"/>
    <lineage>
        <taxon>Eukaryota</taxon>
        <taxon>Fungi</taxon>
        <taxon>Dikarya</taxon>
        <taxon>Ascomycota</taxon>
        <taxon>Pezizomycotina</taxon>
        <taxon>Dothideomycetes</taxon>
        <taxon>Dothideomycetes incertae sedis</taxon>
        <taxon>Lineolatales</taxon>
        <taxon>Lineolataceae</taxon>
        <taxon>Lineolata</taxon>
    </lineage>
</organism>
<feature type="compositionally biased region" description="Acidic residues" evidence="1">
    <location>
        <begin position="1093"/>
        <end position="1107"/>
    </location>
</feature>
<feature type="compositionally biased region" description="Low complexity" evidence="1">
    <location>
        <begin position="821"/>
        <end position="835"/>
    </location>
</feature>
<dbReference type="AlphaFoldDB" id="A0A6A6P1L9"/>
<name>A0A6A6P1L9_9PEZI</name>
<feature type="compositionally biased region" description="Low complexity" evidence="1">
    <location>
        <begin position="470"/>
        <end position="479"/>
    </location>
</feature>
<feature type="compositionally biased region" description="Low complexity" evidence="1">
    <location>
        <begin position="557"/>
        <end position="572"/>
    </location>
</feature>
<feature type="compositionally biased region" description="Basic and acidic residues" evidence="1">
    <location>
        <begin position="585"/>
        <end position="600"/>
    </location>
</feature>
<feature type="compositionally biased region" description="Low complexity" evidence="1">
    <location>
        <begin position="189"/>
        <end position="208"/>
    </location>
</feature>
<dbReference type="OrthoDB" id="5386574at2759"/>
<feature type="compositionally biased region" description="Polar residues" evidence="1">
    <location>
        <begin position="177"/>
        <end position="187"/>
    </location>
</feature>
<dbReference type="Pfam" id="PF11489">
    <property type="entry name" value="Aim21"/>
    <property type="match status" value="1"/>
</dbReference>
<feature type="compositionally biased region" description="Basic and acidic residues" evidence="1">
    <location>
        <begin position="711"/>
        <end position="720"/>
    </location>
</feature>